<comment type="similarity">
    <text evidence="1">Belongs to the peptidase C2 family.</text>
</comment>
<dbReference type="Pfam" id="PF00648">
    <property type="entry name" value="Peptidase_C2"/>
    <property type="match status" value="1"/>
</dbReference>
<accession>A0ABV4HX95</accession>
<dbReference type="InterPro" id="IPR022684">
    <property type="entry name" value="Calpain_cysteine_protease"/>
</dbReference>
<keyword evidence="4 5" id="KW-0788">Thiol protease</keyword>
<dbReference type="Gene3D" id="3.90.70.10">
    <property type="entry name" value="Cysteine proteinases"/>
    <property type="match status" value="1"/>
</dbReference>
<dbReference type="GO" id="GO:0008233">
    <property type="term" value="F:peptidase activity"/>
    <property type="evidence" value="ECO:0007669"/>
    <property type="project" value="UniProtKB-KW"/>
</dbReference>
<evidence type="ECO:0000259" key="7">
    <source>
        <dbReference type="PROSITE" id="PS50203"/>
    </source>
</evidence>
<dbReference type="PROSITE" id="PS50203">
    <property type="entry name" value="CALPAIN_CAT"/>
    <property type="match status" value="1"/>
</dbReference>
<feature type="active site" evidence="5">
    <location>
        <position position="248"/>
    </location>
</feature>
<sequence length="275" mass="29089">MSLDQVSWAPPLRLPGADATAGEVKNPCDDGDCRPIEGETTPFAQGTGDPHAVAPNDVRQGQMNNCFLVAAMSAVAEQDPGAIEEMIRDNGDGTYTVTLHQYDKGGLFGIGSGWEEVQITVTAEFPESAAQASGDVADDAQEIWPQLIEKAYAQLTGGYGGFEAGGSPADALSALTGESADSRPPGDLGFEDLQASFEDGDAITFLAPETFEGEAAQLAQEHNVVGWHTYSVSDVFVQDGVQMVELRNPWGSGDVTLPYSEAQQIFLSISDVPRD</sequence>
<dbReference type="PANTHER" id="PTHR10183:SF379">
    <property type="entry name" value="CALPAIN-5"/>
    <property type="match status" value="1"/>
</dbReference>
<feature type="region of interest" description="Disordered" evidence="6">
    <location>
        <begin position="1"/>
        <end position="51"/>
    </location>
</feature>
<feature type="domain" description="Calpain catalytic" evidence="7">
    <location>
        <begin position="34"/>
        <end position="275"/>
    </location>
</feature>
<dbReference type="InterPro" id="IPR001300">
    <property type="entry name" value="Peptidase_C2_calpain_cat"/>
</dbReference>
<reference evidence="8 9" key="1">
    <citation type="submission" date="2024-07" db="EMBL/GenBank/DDBJ databases">
        <title>Luteimonas salilacus sp. nov., isolated from the shore soil of Salt Lake in Tibet of China.</title>
        <authorList>
            <person name="Zhang X."/>
            <person name="Li A."/>
        </authorList>
    </citation>
    <scope>NUCLEOTIDE SEQUENCE [LARGE SCALE GENOMIC DNA]</scope>
    <source>
        <strain evidence="8 9">B3-2-R+30</strain>
    </source>
</reference>
<feature type="active site" evidence="5">
    <location>
        <position position="228"/>
    </location>
</feature>
<evidence type="ECO:0000256" key="1">
    <source>
        <dbReference type="ARBA" id="ARBA00007623"/>
    </source>
</evidence>
<proteinExistence type="inferred from homology"/>
<evidence type="ECO:0000256" key="5">
    <source>
        <dbReference type="PROSITE-ProRule" id="PRU00239"/>
    </source>
</evidence>
<organism evidence="8 9">
    <name type="scientific">Luteimonas salinilitoris</name>
    <dbReference type="NCBI Taxonomy" id="3237697"/>
    <lineage>
        <taxon>Bacteria</taxon>
        <taxon>Pseudomonadati</taxon>
        <taxon>Pseudomonadota</taxon>
        <taxon>Gammaproteobacteria</taxon>
        <taxon>Lysobacterales</taxon>
        <taxon>Lysobacteraceae</taxon>
        <taxon>Luteimonas</taxon>
    </lineage>
</organism>
<keyword evidence="2 5" id="KW-0645">Protease</keyword>
<dbReference type="InterPro" id="IPR038765">
    <property type="entry name" value="Papain-like_cys_pep_sf"/>
</dbReference>
<evidence type="ECO:0000256" key="6">
    <source>
        <dbReference type="SAM" id="MobiDB-lite"/>
    </source>
</evidence>
<keyword evidence="9" id="KW-1185">Reference proteome</keyword>
<dbReference type="Proteomes" id="UP001566331">
    <property type="component" value="Unassembled WGS sequence"/>
</dbReference>
<protein>
    <submittedName>
        <fullName evidence="8">C2 family cysteine protease</fullName>
    </submittedName>
</protein>
<feature type="compositionally biased region" description="Basic and acidic residues" evidence="6">
    <location>
        <begin position="26"/>
        <end position="37"/>
    </location>
</feature>
<name>A0ABV4HX95_9GAMM</name>
<dbReference type="RefSeq" id="WP_370565700.1">
    <property type="nucleotide sequence ID" value="NZ_JBFWIB010000022.1"/>
</dbReference>
<feature type="active site" evidence="5">
    <location>
        <position position="66"/>
    </location>
</feature>
<comment type="caution">
    <text evidence="8">The sequence shown here is derived from an EMBL/GenBank/DDBJ whole genome shotgun (WGS) entry which is preliminary data.</text>
</comment>
<gene>
    <name evidence="8" type="ORF">AB6713_17640</name>
</gene>
<dbReference type="GO" id="GO:0006508">
    <property type="term" value="P:proteolysis"/>
    <property type="evidence" value="ECO:0007669"/>
    <property type="project" value="UniProtKB-KW"/>
</dbReference>
<evidence type="ECO:0000313" key="8">
    <source>
        <dbReference type="EMBL" id="MEZ0476421.1"/>
    </source>
</evidence>
<evidence type="ECO:0000256" key="4">
    <source>
        <dbReference type="ARBA" id="ARBA00022807"/>
    </source>
</evidence>
<dbReference type="EMBL" id="JBFWIC010000035">
    <property type="protein sequence ID" value="MEZ0476421.1"/>
    <property type="molecule type" value="Genomic_DNA"/>
</dbReference>
<dbReference type="PANTHER" id="PTHR10183">
    <property type="entry name" value="CALPAIN"/>
    <property type="match status" value="1"/>
</dbReference>
<dbReference type="SMART" id="SM00230">
    <property type="entry name" value="CysPc"/>
    <property type="match status" value="1"/>
</dbReference>
<evidence type="ECO:0000256" key="3">
    <source>
        <dbReference type="ARBA" id="ARBA00022801"/>
    </source>
</evidence>
<evidence type="ECO:0000256" key="2">
    <source>
        <dbReference type="ARBA" id="ARBA00022670"/>
    </source>
</evidence>
<keyword evidence="3 5" id="KW-0378">Hydrolase</keyword>
<dbReference type="SUPFAM" id="SSF54001">
    <property type="entry name" value="Cysteine proteinases"/>
    <property type="match status" value="1"/>
</dbReference>
<evidence type="ECO:0000313" key="9">
    <source>
        <dbReference type="Proteomes" id="UP001566331"/>
    </source>
</evidence>